<keyword evidence="3" id="KW-1185">Reference proteome</keyword>
<proteinExistence type="predicted"/>
<accession>A0A9Q0Q6Y4</accession>
<reference evidence="2" key="1">
    <citation type="submission" date="2022-11" db="EMBL/GenBank/DDBJ databases">
        <authorList>
            <person name="Hyden B.L."/>
            <person name="Feng K."/>
            <person name="Yates T."/>
            <person name="Jawdy S."/>
            <person name="Smart L.B."/>
            <person name="Muchero W."/>
        </authorList>
    </citation>
    <scope>NUCLEOTIDE SEQUENCE</scope>
    <source>
        <tissue evidence="2">Shoot tip</tissue>
    </source>
</reference>
<evidence type="ECO:0000313" key="3">
    <source>
        <dbReference type="Proteomes" id="UP001151752"/>
    </source>
</evidence>
<evidence type="ECO:0000256" key="1">
    <source>
        <dbReference type="SAM" id="MobiDB-lite"/>
    </source>
</evidence>
<name>A0A9Q0Q6Y4_9ROSI</name>
<sequence>MGTSSLPAGNFTSKCWSEGKSGSSCSTRSINFSGHTSGTPTRYYLGGF</sequence>
<reference evidence="2" key="2">
    <citation type="journal article" date="2023" name="Int. J. Mol. Sci.">
        <title>De Novo Assembly and Annotation of 11 Diverse Shrub Willow (Salix) Genomes Reveals Novel Gene Organization in Sex-Linked Regions.</title>
        <authorList>
            <person name="Hyden B."/>
            <person name="Feng K."/>
            <person name="Yates T.B."/>
            <person name="Jawdy S."/>
            <person name="Cereghino C."/>
            <person name="Smart L.B."/>
            <person name="Muchero W."/>
        </authorList>
    </citation>
    <scope>NUCLEOTIDE SEQUENCE</scope>
    <source>
        <tissue evidence="2">Shoot tip</tissue>
    </source>
</reference>
<gene>
    <name evidence="2" type="ORF">OIU74_012509</name>
</gene>
<organism evidence="2 3">
    <name type="scientific">Salix koriyanagi</name>
    <dbReference type="NCBI Taxonomy" id="2511006"/>
    <lineage>
        <taxon>Eukaryota</taxon>
        <taxon>Viridiplantae</taxon>
        <taxon>Streptophyta</taxon>
        <taxon>Embryophyta</taxon>
        <taxon>Tracheophyta</taxon>
        <taxon>Spermatophyta</taxon>
        <taxon>Magnoliopsida</taxon>
        <taxon>eudicotyledons</taxon>
        <taxon>Gunneridae</taxon>
        <taxon>Pentapetalae</taxon>
        <taxon>rosids</taxon>
        <taxon>fabids</taxon>
        <taxon>Malpighiales</taxon>
        <taxon>Salicaceae</taxon>
        <taxon>Saliceae</taxon>
        <taxon>Salix</taxon>
    </lineage>
</organism>
<feature type="region of interest" description="Disordered" evidence="1">
    <location>
        <begin position="1"/>
        <end position="24"/>
    </location>
</feature>
<dbReference type="AlphaFoldDB" id="A0A9Q0Q6Y4"/>
<protein>
    <submittedName>
        <fullName evidence="2">Uncharacterized protein</fullName>
    </submittedName>
</protein>
<evidence type="ECO:0000313" key="2">
    <source>
        <dbReference type="EMBL" id="KAJ6701169.1"/>
    </source>
</evidence>
<dbReference type="EMBL" id="JAPFFM010000016">
    <property type="protein sequence ID" value="KAJ6701169.1"/>
    <property type="molecule type" value="Genomic_DNA"/>
</dbReference>
<dbReference type="Proteomes" id="UP001151752">
    <property type="component" value="Chromosome 1"/>
</dbReference>
<comment type="caution">
    <text evidence="2">The sequence shown here is derived from an EMBL/GenBank/DDBJ whole genome shotgun (WGS) entry which is preliminary data.</text>
</comment>